<organism evidence="1 2">
    <name type="scientific">Solibacillus faecavium</name>
    <dbReference type="NCBI Taxonomy" id="2762221"/>
    <lineage>
        <taxon>Bacteria</taxon>
        <taxon>Bacillati</taxon>
        <taxon>Bacillota</taxon>
        <taxon>Bacilli</taxon>
        <taxon>Bacillales</taxon>
        <taxon>Caryophanaceae</taxon>
        <taxon>Solibacillus</taxon>
    </lineage>
</organism>
<protein>
    <submittedName>
        <fullName evidence="1">Dehydrogenase</fullName>
    </submittedName>
</protein>
<dbReference type="Proteomes" id="UP000619101">
    <property type="component" value="Unassembled WGS sequence"/>
</dbReference>
<reference evidence="1 2" key="1">
    <citation type="submission" date="2020-08" db="EMBL/GenBank/DDBJ databases">
        <title>A Genomic Blueprint of the Chicken Gut Microbiome.</title>
        <authorList>
            <person name="Gilroy R."/>
            <person name="Ravi A."/>
            <person name="Getino M."/>
            <person name="Pursley I."/>
            <person name="Horton D.L."/>
            <person name="Alikhan N.-F."/>
            <person name="Baker D."/>
            <person name="Gharbi K."/>
            <person name="Hall N."/>
            <person name="Watson M."/>
            <person name="Adriaenssens E.M."/>
            <person name="Foster-Nyarko E."/>
            <person name="Jarju S."/>
            <person name="Secka A."/>
            <person name="Antonio M."/>
            <person name="Oren A."/>
            <person name="Chaudhuri R."/>
            <person name="La Ragione R.M."/>
            <person name="Hildebrand F."/>
            <person name="Pallen M.J."/>
        </authorList>
    </citation>
    <scope>NUCLEOTIDE SEQUENCE [LARGE SCALE GENOMIC DNA]</scope>
    <source>
        <strain evidence="1 2">A46</strain>
    </source>
</reference>
<name>A0ABR8XW98_9BACL</name>
<evidence type="ECO:0000313" key="1">
    <source>
        <dbReference type="EMBL" id="MBD8036216.1"/>
    </source>
</evidence>
<accession>A0ABR8XW98</accession>
<evidence type="ECO:0000313" key="2">
    <source>
        <dbReference type="Proteomes" id="UP000619101"/>
    </source>
</evidence>
<dbReference type="RefSeq" id="WP_191699169.1">
    <property type="nucleotide sequence ID" value="NZ_JACSPZ010000002.1"/>
</dbReference>
<dbReference type="EMBL" id="JACSPZ010000002">
    <property type="protein sequence ID" value="MBD8036216.1"/>
    <property type="molecule type" value="Genomic_DNA"/>
</dbReference>
<proteinExistence type="predicted"/>
<comment type="caution">
    <text evidence="1">The sequence shown here is derived from an EMBL/GenBank/DDBJ whole genome shotgun (WGS) entry which is preliminary data.</text>
</comment>
<dbReference type="PROSITE" id="PS51257">
    <property type="entry name" value="PROKAR_LIPOPROTEIN"/>
    <property type="match status" value="1"/>
</dbReference>
<keyword evidence="2" id="KW-1185">Reference proteome</keyword>
<gene>
    <name evidence="1" type="ORF">H9635_05630</name>
</gene>
<sequence length="174" mass="19723">MNKWLPYMFALILLLAACNTGEKTGNSDENSGEDAAESNIDYELLHHLDFMPPEVGSSISIVQDEKLYLKWAEIFEFDTVPDIDFETEEVLFVTAYSDGCGRVLEHVKKEEETLIVKLNFPENIRSGKEIVCTEIALGNTYVVKMEKTNTTKGKLIDINRTILEDDAIVQEKLQ</sequence>